<organism evidence="3">
    <name type="scientific">Oppiella nova</name>
    <dbReference type="NCBI Taxonomy" id="334625"/>
    <lineage>
        <taxon>Eukaryota</taxon>
        <taxon>Metazoa</taxon>
        <taxon>Ecdysozoa</taxon>
        <taxon>Arthropoda</taxon>
        <taxon>Chelicerata</taxon>
        <taxon>Arachnida</taxon>
        <taxon>Acari</taxon>
        <taxon>Acariformes</taxon>
        <taxon>Sarcoptiformes</taxon>
        <taxon>Oribatida</taxon>
        <taxon>Brachypylina</taxon>
        <taxon>Oppioidea</taxon>
        <taxon>Oppiidae</taxon>
        <taxon>Oppiella</taxon>
    </lineage>
</organism>
<evidence type="ECO:0000259" key="2">
    <source>
        <dbReference type="Pfam" id="PF00248"/>
    </source>
</evidence>
<dbReference type="InterPro" id="IPR020471">
    <property type="entry name" value="AKR"/>
</dbReference>
<dbReference type="EMBL" id="CAJPVJ010025751">
    <property type="protein sequence ID" value="CAG2179108.1"/>
    <property type="molecule type" value="Genomic_DNA"/>
</dbReference>
<dbReference type="EMBL" id="OC940576">
    <property type="protein sequence ID" value="CAD7661972.1"/>
    <property type="molecule type" value="Genomic_DNA"/>
</dbReference>
<gene>
    <name evidence="3" type="ORF">ONB1V03_LOCUS18532</name>
</gene>
<dbReference type="AlphaFoldDB" id="A0A7R9MLC6"/>
<dbReference type="PROSITE" id="PS00798">
    <property type="entry name" value="ALDOKETO_REDUCTASE_1"/>
    <property type="match status" value="1"/>
</dbReference>
<dbReference type="InterPro" id="IPR018170">
    <property type="entry name" value="Aldo/ket_reductase_CS"/>
</dbReference>
<proteinExistence type="predicted"/>
<reference evidence="3" key="1">
    <citation type="submission" date="2020-11" db="EMBL/GenBank/DDBJ databases">
        <authorList>
            <person name="Tran Van P."/>
        </authorList>
    </citation>
    <scope>NUCLEOTIDE SEQUENCE</scope>
</reference>
<feature type="non-terminal residue" evidence="3">
    <location>
        <position position="1"/>
    </location>
</feature>
<sequence>MQFLIIVSLIIGIVLAENVSKTFRLNNGVDCPVIGLGTGGFDGAPQGELVKQMVRDAIDVGYRLIDTAALYGNEEAIGEAVNELISAGKVRREDLFISTKIFLLIGQSIPISRSETVENVRLGLQKLNQSYVDLILFHFPSQSDEINREIWSGLEDALSQGLVRSIGVSNFNVQQ</sequence>
<dbReference type="InterPro" id="IPR023210">
    <property type="entry name" value="NADP_OxRdtase_dom"/>
</dbReference>
<name>A0A7R9MLC6_9ACAR</name>
<dbReference type="Gene3D" id="3.20.20.100">
    <property type="entry name" value="NADP-dependent oxidoreductase domain"/>
    <property type="match status" value="1"/>
</dbReference>
<dbReference type="OrthoDB" id="416253at2759"/>
<feature type="domain" description="NADP-dependent oxidoreductase" evidence="2">
    <location>
        <begin position="34"/>
        <end position="175"/>
    </location>
</feature>
<dbReference type="PANTHER" id="PTHR11732">
    <property type="entry name" value="ALDO/KETO REDUCTASE"/>
    <property type="match status" value="1"/>
</dbReference>
<keyword evidence="4" id="KW-1185">Reference proteome</keyword>
<keyword evidence="1" id="KW-0732">Signal</keyword>
<evidence type="ECO:0000256" key="1">
    <source>
        <dbReference type="SAM" id="SignalP"/>
    </source>
</evidence>
<dbReference type="InterPro" id="IPR036812">
    <property type="entry name" value="NAD(P)_OxRdtase_dom_sf"/>
</dbReference>
<protein>
    <recommendedName>
        <fullName evidence="2">NADP-dependent oxidoreductase domain-containing protein</fullName>
    </recommendedName>
</protein>
<dbReference type="PRINTS" id="PR00069">
    <property type="entry name" value="ALDKETRDTASE"/>
</dbReference>
<evidence type="ECO:0000313" key="4">
    <source>
        <dbReference type="Proteomes" id="UP000728032"/>
    </source>
</evidence>
<dbReference type="SUPFAM" id="SSF51430">
    <property type="entry name" value="NAD(P)-linked oxidoreductase"/>
    <property type="match status" value="1"/>
</dbReference>
<accession>A0A7R9MLC6</accession>
<dbReference type="Pfam" id="PF00248">
    <property type="entry name" value="Aldo_ket_red"/>
    <property type="match status" value="1"/>
</dbReference>
<evidence type="ECO:0000313" key="3">
    <source>
        <dbReference type="EMBL" id="CAD7661972.1"/>
    </source>
</evidence>
<feature type="chain" id="PRO_5035592579" description="NADP-dependent oxidoreductase domain-containing protein" evidence="1">
    <location>
        <begin position="17"/>
        <end position="175"/>
    </location>
</feature>
<feature type="signal peptide" evidence="1">
    <location>
        <begin position="1"/>
        <end position="16"/>
    </location>
</feature>
<dbReference type="Proteomes" id="UP000728032">
    <property type="component" value="Unassembled WGS sequence"/>
</dbReference>
<dbReference type="GO" id="GO:0016491">
    <property type="term" value="F:oxidoreductase activity"/>
    <property type="evidence" value="ECO:0007669"/>
    <property type="project" value="InterPro"/>
</dbReference>
<dbReference type="PROSITE" id="PS00062">
    <property type="entry name" value="ALDOKETO_REDUCTASE_2"/>
    <property type="match status" value="1"/>
</dbReference>